<evidence type="ECO:0000313" key="2">
    <source>
        <dbReference type="Proteomes" id="UP000652761"/>
    </source>
</evidence>
<accession>A0A843WTU1</accession>
<proteinExistence type="predicted"/>
<gene>
    <name evidence="1" type="ORF">Taro_041528</name>
</gene>
<sequence>MPSPAHIGTTIGNILQTGNITRGELLHKTSTIRTVSPQHQLRSGLTYHHNTILPTRGTCTYYHKFVSTSPSSSWIPRGNTLLLVAVPSLQKPARAPGLLSSTAQSIGMIGCQNSSSLQICN</sequence>
<dbReference type="EMBL" id="NMUH01004181">
    <property type="protein sequence ID" value="MQM08671.1"/>
    <property type="molecule type" value="Genomic_DNA"/>
</dbReference>
<dbReference type="AlphaFoldDB" id="A0A843WTU1"/>
<organism evidence="1 2">
    <name type="scientific">Colocasia esculenta</name>
    <name type="common">Wild taro</name>
    <name type="synonym">Arum esculentum</name>
    <dbReference type="NCBI Taxonomy" id="4460"/>
    <lineage>
        <taxon>Eukaryota</taxon>
        <taxon>Viridiplantae</taxon>
        <taxon>Streptophyta</taxon>
        <taxon>Embryophyta</taxon>
        <taxon>Tracheophyta</taxon>
        <taxon>Spermatophyta</taxon>
        <taxon>Magnoliopsida</taxon>
        <taxon>Liliopsida</taxon>
        <taxon>Araceae</taxon>
        <taxon>Aroideae</taxon>
        <taxon>Colocasieae</taxon>
        <taxon>Colocasia</taxon>
    </lineage>
</organism>
<name>A0A843WTU1_COLES</name>
<dbReference type="Proteomes" id="UP000652761">
    <property type="component" value="Unassembled WGS sequence"/>
</dbReference>
<reference evidence="1" key="1">
    <citation type="submission" date="2017-07" db="EMBL/GenBank/DDBJ databases">
        <title>Taro Niue Genome Assembly and Annotation.</title>
        <authorList>
            <person name="Atibalentja N."/>
            <person name="Keating K."/>
            <person name="Fields C.J."/>
        </authorList>
    </citation>
    <scope>NUCLEOTIDE SEQUENCE</scope>
    <source>
        <strain evidence="1">Niue_2</strain>
        <tissue evidence="1">Leaf</tissue>
    </source>
</reference>
<evidence type="ECO:0000313" key="1">
    <source>
        <dbReference type="EMBL" id="MQM08671.1"/>
    </source>
</evidence>
<protein>
    <submittedName>
        <fullName evidence="1">Uncharacterized protein</fullName>
    </submittedName>
</protein>
<keyword evidence="2" id="KW-1185">Reference proteome</keyword>
<comment type="caution">
    <text evidence="1">The sequence shown here is derived from an EMBL/GenBank/DDBJ whole genome shotgun (WGS) entry which is preliminary data.</text>
</comment>